<keyword evidence="1" id="KW-0732">Signal</keyword>
<dbReference type="SUPFAM" id="SSF51445">
    <property type="entry name" value="(Trans)glycosidases"/>
    <property type="match status" value="1"/>
</dbReference>
<gene>
    <name evidence="2" type="ORF">HQN60_13900</name>
</gene>
<evidence type="ECO:0000313" key="3">
    <source>
        <dbReference type="Proteomes" id="UP000504844"/>
    </source>
</evidence>
<dbReference type="InterPro" id="IPR017853">
    <property type="entry name" value="GH"/>
</dbReference>
<sequence length="708" mass="78176">MPKTLLIMALINIPLHCIAATITLNIDRQIDPQTFPRYGLNLGGPSYWGAEQLRANIVRNPGFMPLLDRSIVLVEQVEGRQIKDKDAWVARPDGFWTGGRYQILSGAHANMQGRIFDYRRKAQSNGLFWLDQNLNELRIGDAISVEKTSQSQAIPQWWSSGRTSLVAKKEGGFAARLQPSQQTAAALASYFDSLGGTAGRLLPVAGDWQLKFKVRSERAGAKLQVRFARDKQTAFVHQTIEPTAQWQTIELDWRGSEGVSNTSAPLSLTFQAEGDGEIWVDDVYLGEKSPLPSGFRRVVVDTLKTLRPGYLRDWQGQLGDNVPNRFIGEMARHPIRYRPGENESFFAYSIPDFFSLCAQIQAHPWVVGPTTLSRAEWFNFGKQLRIHADQAQLREVVLEFGNENWNALFRPAGFTDVRQHQQIADEALAAAKKGFGDGSKLITVVNAPFLWGDSPGAIIHSKVADRVAVAPYFLYKIDNNETEKQLRQRALASQLPLLVKQQQLSKAKNKPLAVYEINFHSSMGNAPAALRNLVLNNGIAGVALARQLIDSSLVGIREQAVYTLAGYSLKLENSLGDVPLFGISRDLSEANRLRPTGLALAMLNEVAGGHIHAVGCTSETDACNALSAVMFNKEQKQQFAIVNASESSHSLRMPCRSPIKWAILNGHKISDHELAGSKLIQNSKANCLNGVTSITLPAQSLLIATPER</sequence>
<feature type="chain" id="PRO_5026962736" description="CBM-cenC domain-containing protein" evidence="1">
    <location>
        <begin position="20"/>
        <end position="708"/>
    </location>
</feature>
<evidence type="ECO:0000313" key="2">
    <source>
        <dbReference type="EMBL" id="QKJ67721.1"/>
    </source>
</evidence>
<dbReference type="RefSeq" id="WP_173534222.1">
    <property type="nucleotide sequence ID" value="NZ_CP054143.1"/>
</dbReference>
<evidence type="ECO:0000256" key="1">
    <source>
        <dbReference type="SAM" id="SignalP"/>
    </source>
</evidence>
<reference evidence="2 3" key="1">
    <citation type="submission" date="2020-05" db="EMBL/GenBank/DDBJ databases">
        <title>Complete genome sequence of Deefgea sp. D17.</title>
        <authorList>
            <person name="Bae J.-W."/>
            <person name="Han J.E."/>
        </authorList>
    </citation>
    <scope>NUCLEOTIDE SEQUENCE [LARGE SCALE GENOMIC DNA]</scope>
    <source>
        <strain evidence="2 3">D17</strain>
    </source>
</reference>
<dbReference type="EMBL" id="CP054143">
    <property type="protein sequence ID" value="QKJ67721.1"/>
    <property type="molecule type" value="Genomic_DNA"/>
</dbReference>
<dbReference type="KEGG" id="dee:HQN60_13900"/>
<name>A0A6M8SSM9_9NEIS</name>
<dbReference type="Gene3D" id="3.20.20.80">
    <property type="entry name" value="Glycosidases"/>
    <property type="match status" value="1"/>
</dbReference>
<dbReference type="Proteomes" id="UP000504844">
    <property type="component" value="Chromosome"/>
</dbReference>
<protein>
    <recommendedName>
        <fullName evidence="4">CBM-cenC domain-containing protein</fullName>
    </recommendedName>
</protein>
<feature type="signal peptide" evidence="1">
    <location>
        <begin position="1"/>
        <end position="19"/>
    </location>
</feature>
<proteinExistence type="predicted"/>
<accession>A0A6M8SSM9</accession>
<keyword evidence="3" id="KW-1185">Reference proteome</keyword>
<dbReference type="AlphaFoldDB" id="A0A6M8SSM9"/>
<organism evidence="2 3">
    <name type="scientific">Deefgea piscis</name>
    <dbReference type="NCBI Taxonomy" id="2739061"/>
    <lineage>
        <taxon>Bacteria</taxon>
        <taxon>Pseudomonadati</taxon>
        <taxon>Pseudomonadota</taxon>
        <taxon>Betaproteobacteria</taxon>
        <taxon>Neisseriales</taxon>
        <taxon>Chitinibacteraceae</taxon>
        <taxon>Deefgea</taxon>
    </lineage>
</organism>
<evidence type="ECO:0008006" key="4">
    <source>
        <dbReference type="Google" id="ProtNLM"/>
    </source>
</evidence>